<sequence>MSQLEAEIAYIGMCLRIKYINRDRFGLLALMQVGWHHKRKVLNDYRNSIKEQLRTVNHLSDDLWTALLDLHVPAVAPAASTETTAASDSATASTQATVTVALTATTATFAALSIPRPTSPQCYKTASTTSRLRLGEGAQAVAMNVYATLREECPSASYTDIVRQTAYLTGVSFATIFRWKKLMAPPGLLSGVPGMSSSKRKRKKKSTVSSLRNGARSVPKGGRKKPELAVTEPRRKKRASKATTAGNGGSEPDSGSAGSAPTSS</sequence>
<keyword evidence="2" id="KW-1185">Reference proteome</keyword>
<dbReference type="Proteomes" id="UP000805193">
    <property type="component" value="Unassembled WGS sequence"/>
</dbReference>
<gene>
    <name evidence="1" type="ORF">HPB47_010378</name>
</gene>
<evidence type="ECO:0000313" key="1">
    <source>
        <dbReference type="EMBL" id="KAG0412487.1"/>
    </source>
</evidence>
<proteinExistence type="predicted"/>
<dbReference type="EMBL" id="JABSTQ010011343">
    <property type="protein sequence ID" value="KAG0412487.1"/>
    <property type="molecule type" value="Genomic_DNA"/>
</dbReference>
<reference evidence="1 2" key="1">
    <citation type="journal article" date="2020" name="Cell">
        <title>Large-Scale Comparative Analyses of Tick Genomes Elucidate Their Genetic Diversity and Vector Capacities.</title>
        <authorList>
            <consortium name="Tick Genome and Microbiome Consortium (TIGMIC)"/>
            <person name="Jia N."/>
            <person name="Wang J."/>
            <person name="Shi W."/>
            <person name="Du L."/>
            <person name="Sun Y."/>
            <person name="Zhan W."/>
            <person name="Jiang J.F."/>
            <person name="Wang Q."/>
            <person name="Zhang B."/>
            <person name="Ji P."/>
            <person name="Bell-Sakyi L."/>
            <person name="Cui X.M."/>
            <person name="Yuan T.T."/>
            <person name="Jiang B.G."/>
            <person name="Yang W.F."/>
            <person name="Lam T.T."/>
            <person name="Chang Q.C."/>
            <person name="Ding S.J."/>
            <person name="Wang X.J."/>
            <person name="Zhu J.G."/>
            <person name="Ruan X.D."/>
            <person name="Zhao L."/>
            <person name="Wei J.T."/>
            <person name="Ye R.Z."/>
            <person name="Que T.C."/>
            <person name="Du C.H."/>
            <person name="Zhou Y.H."/>
            <person name="Cheng J.X."/>
            <person name="Dai P.F."/>
            <person name="Guo W.B."/>
            <person name="Han X.H."/>
            <person name="Huang E.J."/>
            <person name="Li L.F."/>
            <person name="Wei W."/>
            <person name="Gao Y.C."/>
            <person name="Liu J.Z."/>
            <person name="Shao H.Z."/>
            <person name="Wang X."/>
            <person name="Wang C.C."/>
            <person name="Yang T.C."/>
            <person name="Huo Q.B."/>
            <person name="Li W."/>
            <person name="Chen H.Y."/>
            <person name="Chen S.E."/>
            <person name="Zhou L.G."/>
            <person name="Ni X.B."/>
            <person name="Tian J.H."/>
            <person name="Sheng Y."/>
            <person name="Liu T."/>
            <person name="Pan Y.S."/>
            <person name="Xia L.Y."/>
            <person name="Li J."/>
            <person name="Zhao F."/>
            <person name="Cao W.C."/>
        </authorList>
    </citation>
    <scope>NUCLEOTIDE SEQUENCE [LARGE SCALE GENOMIC DNA]</scope>
    <source>
        <strain evidence="1">Iper-2018</strain>
    </source>
</reference>
<accession>A0AC60NZI7</accession>
<evidence type="ECO:0000313" key="2">
    <source>
        <dbReference type="Proteomes" id="UP000805193"/>
    </source>
</evidence>
<name>A0AC60NZI7_IXOPE</name>
<comment type="caution">
    <text evidence="1">The sequence shown here is derived from an EMBL/GenBank/DDBJ whole genome shotgun (WGS) entry which is preliminary data.</text>
</comment>
<protein>
    <submittedName>
        <fullName evidence="1">Uncharacterized protein</fullName>
    </submittedName>
</protein>
<organism evidence="1 2">
    <name type="scientific">Ixodes persulcatus</name>
    <name type="common">Taiga tick</name>
    <dbReference type="NCBI Taxonomy" id="34615"/>
    <lineage>
        <taxon>Eukaryota</taxon>
        <taxon>Metazoa</taxon>
        <taxon>Ecdysozoa</taxon>
        <taxon>Arthropoda</taxon>
        <taxon>Chelicerata</taxon>
        <taxon>Arachnida</taxon>
        <taxon>Acari</taxon>
        <taxon>Parasitiformes</taxon>
        <taxon>Ixodida</taxon>
        <taxon>Ixodoidea</taxon>
        <taxon>Ixodidae</taxon>
        <taxon>Ixodinae</taxon>
        <taxon>Ixodes</taxon>
    </lineage>
</organism>